<keyword evidence="5" id="KW-0325">Glycoprotein</keyword>
<dbReference type="GO" id="GO:0005975">
    <property type="term" value="P:carbohydrate metabolic process"/>
    <property type="evidence" value="ECO:0007669"/>
    <property type="project" value="InterPro"/>
</dbReference>
<dbReference type="PRINTS" id="PR00738">
    <property type="entry name" value="GLHYDRLASE20"/>
</dbReference>
<dbReference type="GO" id="GO:0004563">
    <property type="term" value="F:beta-N-acetylhexosaminidase activity"/>
    <property type="evidence" value="ECO:0007669"/>
    <property type="project" value="UniProtKB-EC"/>
</dbReference>
<dbReference type="GO" id="GO:0016020">
    <property type="term" value="C:membrane"/>
    <property type="evidence" value="ECO:0007669"/>
    <property type="project" value="TreeGrafter"/>
</dbReference>
<comment type="similarity">
    <text evidence="2">Belongs to the glycosyl hydrolase 20 family.</text>
</comment>
<dbReference type="SUPFAM" id="SSF55545">
    <property type="entry name" value="beta-N-acetylhexosaminidase-like domain"/>
    <property type="match status" value="1"/>
</dbReference>
<dbReference type="EMBL" id="CAJNOK010001523">
    <property type="protein sequence ID" value="CAF0816607.1"/>
    <property type="molecule type" value="Genomic_DNA"/>
</dbReference>
<comment type="caution">
    <text evidence="10">The sequence shown here is derived from an EMBL/GenBank/DDBJ whole genome shotgun (WGS) entry which is preliminary data.</text>
</comment>
<dbReference type="InterPro" id="IPR029019">
    <property type="entry name" value="HEX_eukaryotic_N"/>
</dbReference>
<dbReference type="GO" id="GO:0030203">
    <property type="term" value="P:glycosaminoglycan metabolic process"/>
    <property type="evidence" value="ECO:0007669"/>
    <property type="project" value="TreeGrafter"/>
</dbReference>
<evidence type="ECO:0000313" key="14">
    <source>
        <dbReference type="Proteomes" id="UP000663829"/>
    </source>
</evidence>
<dbReference type="GO" id="GO:0006689">
    <property type="term" value="P:ganglioside catabolic process"/>
    <property type="evidence" value="ECO:0007669"/>
    <property type="project" value="TreeGrafter"/>
</dbReference>
<dbReference type="EMBL" id="CAJNOQ010000245">
    <property type="protein sequence ID" value="CAF0777249.1"/>
    <property type="molecule type" value="Genomic_DNA"/>
</dbReference>
<dbReference type="GO" id="GO:0005764">
    <property type="term" value="C:lysosome"/>
    <property type="evidence" value="ECO:0007669"/>
    <property type="project" value="TreeGrafter"/>
</dbReference>
<dbReference type="Proteomes" id="UP000682733">
    <property type="component" value="Unassembled WGS sequence"/>
</dbReference>
<dbReference type="InterPro" id="IPR025705">
    <property type="entry name" value="Beta_hexosaminidase_sua/sub"/>
</dbReference>
<dbReference type="Proteomes" id="UP000677228">
    <property type="component" value="Unassembled WGS sequence"/>
</dbReference>
<organism evidence="10 14">
    <name type="scientific">Didymodactylos carnosus</name>
    <dbReference type="NCBI Taxonomy" id="1234261"/>
    <lineage>
        <taxon>Eukaryota</taxon>
        <taxon>Metazoa</taxon>
        <taxon>Spiralia</taxon>
        <taxon>Gnathifera</taxon>
        <taxon>Rotifera</taxon>
        <taxon>Eurotatoria</taxon>
        <taxon>Bdelloidea</taxon>
        <taxon>Philodinida</taxon>
        <taxon>Philodinidae</taxon>
        <taxon>Didymodactylos</taxon>
    </lineage>
</organism>
<gene>
    <name evidence="10" type="ORF">GPM918_LOCUS2261</name>
    <name evidence="11" type="ORF">OVA965_LOCUS5427</name>
    <name evidence="12" type="ORF">SRO942_LOCUS2261</name>
    <name evidence="13" type="ORF">TMI583_LOCUS5425</name>
</gene>
<evidence type="ECO:0000313" key="11">
    <source>
        <dbReference type="EMBL" id="CAF0816607.1"/>
    </source>
</evidence>
<evidence type="ECO:0000256" key="6">
    <source>
        <dbReference type="ARBA" id="ARBA00023295"/>
    </source>
</evidence>
<dbReference type="EMBL" id="CAJOBC010000245">
    <property type="protein sequence ID" value="CAF3559922.1"/>
    <property type="molecule type" value="Genomic_DNA"/>
</dbReference>
<dbReference type="PANTHER" id="PTHR22600:SF21">
    <property type="entry name" value="BETA-HEXOSAMINIDASE A"/>
    <property type="match status" value="1"/>
</dbReference>
<keyword evidence="14" id="KW-1185">Reference proteome</keyword>
<evidence type="ECO:0000313" key="12">
    <source>
        <dbReference type="EMBL" id="CAF3559922.1"/>
    </source>
</evidence>
<accession>A0A813R443</accession>
<evidence type="ECO:0000256" key="5">
    <source>
        <dbReference type="ARBA" id="ARBA00023180"/>
    </source>
</evidence>
<dbReference type="OrthoDB" id="9986215at2759"/>
<evidence type="ECO:0000256" key="3">
    <source>
        <dbReference type="ARBA" id="ARBA00012663"/>
    </source>
</evidence>
<evidence type="ECO:0000256" key="7">
    <source>
        <dbReference type="PIRSR" id="PIRSR625705-1"/>
    </source>
</evidence>
<evidence type="ECO:0000256" key="4">
    <source>
        <dbReference type="ARBA" id="ARBA00022801"/>
    </source>
</evidence>
<dbReference type="Gene3D" id="3.20.20.80">
    <property type="entry name" value="Glycosidases"/>
    <property type="match status" value="1"/>
</dbReference>
<dbReference type="Pfam" id="PF14845">
    <property type="entry name" value="Glycohydro_20b2"/>
    <property type="match status" value="1"/>
</dbReference>
<dbReference type="Proteomes" id="UP000663829">
    <property type="component" value="Unassembled WGS sequence"/>
</dbReference>
<feature type="domain" description="Glycoside hydrolase family 20 catalytic" evidence="8">
    <location>
        <begin position="115"/>
        <end position="438"/>
    </location>
</feature>
<dbReference type="Gene3D" id="3.30.379.10">
    <property type="entry name" value="Chitobiase/beta-hexosaminidase domain 2-like"/>
    <property type="match status" value="1"/>
</dbReference>
<dbReference type="SUPFAM" id="SSF51445">
    <property type="entry name" value="(Trans)glycosidases"/>
    <property type="match status" value="1"/>
</dbReference>
<dbReference type="AlphaFoldDB" id="A0A813R443"/>
<comment type="catalytic activity">
    <reaction evidence="1">
        <text>Hydrolysis of terminal non-reducing N-acetyl-D-hexosamine residues in N-acetyl-beta-D-hexosaminides.</text>
        <dbReference type="EC" id="3.2.1.52"/>
    </reaction>
</comment>
<evidence type="ECO:0000313" key="10">
    <source>
        <dbReference type="EMBL" id="CAF0777249.1"/>
    </source>
</evidence>
<dbReference type="InterPro" id="IPR029018">
    <property type="entry name" value="Hex-like_dom2"/>
</dbReference>
<name>A0A813R443_9BILA</name>
<dbReference type="InterPro" id="IPR017853">
    <property type="entry name" value="GH"/>
</dbReference>
<keyword evidence="4" id="KW-0378">Hydrolase</keyword>
<feature type="active site" description="Proton donor" evidence="7">
    <location>
        <position position="272"/>
    </location>
</feature>
<reference evidence="10" key="1">
    <citation type="submission" date="2021-02" db="EMBL/GenBank/DDBJ databases">
        <authorList>
            <person name="Nowell W R."/>
        </authorList>
    </citation>
    <scope>NUCLEOTIDE SEQUENCE</scope>
</reference>
<proteinExistence type="inferred from homology"/>
<evidence type="ECO:0000256" key="2">
    <source>
        <dbReference type="ARBA" id="ARBA00006285"/>
    </source>
</evidence>
<sequence>MLCRYRGNIFLRKTIQRFGTYIYNKTGIRISNDTSGTGREHNALFIHYNGSNPNYPVLGENEYYELIVSTESAHLHAITVTGVNRGLATFVQLLQISQFDDITIPAVEIIDKPRFPWRGLLLDISRHWMPVSVVERTLNAMEFAKLNVLHLHLTDDQGFRIESKKYPLLHQKGSDGQFFTQEQIRHLIEYANERRIRIIPEFDIPAHTTSWFVGYPHLASSPNIKYEIERHWGVMKPTMDPTQETTYKFLDDLIEEMASLFPDKYFHIGGDEVEGSEWTDSTSIQNFKQQMHLRDNHDLQTYFTRRVQTILIKHHKTIIGWDEILAAYLSHNATNSKSQFSPDSVIQSWRGRRSLIAAARYGYQAILSNQSYLDLMQPAGFYYSVNPTQSTKWRLNNQQRSKILGGEICLWSEYISSDTVDSRIWPRAVALAERYWSSEHVTNVNCMYDRLKIINRQLSFTGIEHLSKYMSKLKKFAGDEFLIHLKTLADVCEALGRDDRYRTGKYTSLVSMVEFVDALQPESETVYDLERLITYKTNETVREILKTTFQKWSTNYMELKELFLRKNKNESVVQIKLLSKNLSQVGNIGIQVLNYLNDRATINDDELFEFKETLDEVEIEVPEIRLAAVRPVHKLLSELNM</sequence>
<protein>
    <recommendedName>
        <fullName evidence="3">beta-N-acetylhexosaminidase</fullName>
        <ecNumber evidence="3">3.2.1.52</ecNumber>
    </recommendedName>
</protein>
<evidence type="ECO:0000256" key="1">
    <source>
        <dbReference type="ARBA" id="ARBA00001231"/>
    </source>
</evidence>
<evidence type="ECO:0000259" key="9">
    <source>
        <dbReference type="Pfam" id="PF14845"/>
    </source>
</evidence>
<feature type="domain" description="Beta-hexosaminidase eukaryotic type N-terminal" evidence="9">
    <location>
        <begin position="33"/>
        <end position="93"/>
    </location>
</feature>
<dbReference type="Proteomes" id="UP000681722">
    <property type="component" value="Unassembled WGS sequence"/>
</dbReference>
<dbReference type="Pfam" id="PF00728">
    <property type="entry name" value="Glyco_hydro_20"/>
    <property type="match status" value="1"/>
</dbReference>
<dbReference type="EC" id="3.2.1.52" evidence="3"/>
<dbReference type="PANTHER" id="PTHR22600">
    <property type="entry name" value="BETA-HEXOSAMINIDASE"/>
    <property type="match status" value="1"/>
</dbReference>
<evidence type="ECO:0000259" key="8">
    <source>
        <dbReference type="Pfam" id="PF00728"/>
    </source>
</evidence>
<dbReference type="InterPro" id="IPR015883">
    <property type="entry name" value="Glyco_hydro_20_cat"/>
</dbReference>
<dbReference type="EMBL" id="CAJOBA010001523">
    <property type="protein sequence ID" value="CAF3600708.1"/>
    <property type="molecule type" value="Genomic_DNA"/>
</dbReference>
<keyword evidence="6" id="KW-0326">Glycosidase</keyword>
<evidence type="ECO:0000313" key="13">
    <source>
        <dbReference type="EMBL" id="CAF3600708.1"/>
    </source>
</evidence>